<dbReference type="InterPro" id="IPR040256">
    <property type="entry name" value="At4g02000-like"/>
</dbReference>
<gene>
    <name evidence="1" type="ORF">Dsin_009025</name>
</gene>
<keyword evidence="2" id="KW-1185">Reference proteome</keyword>
<protein>
    <recommendedName>
        <fullName evidence="3">Reverse transcriptase domain-containing protein</fullName>
    </recommendedName>
</protein>
<comment type="caution">
    <text evidence="1">The sequence shown here is derived from an EMBL/GenBank/DDBJ whole genome shotgun (WGS) entry which is preliminary data.</text>
</comment>
<reference evidence="1" key="1">
    <citation type="journal article" date="2023" name="Plant J.">
        <title>Genome sequences and population genomics provide insights into the demographic history, inbreeding, and mutation load of two 'living fossil' tree species of Dipteronia.</title>
        <authorList>
            <person name="Feng Y."/>
            <person name="Comes H.P."/>
            <person name="Chen J."/>
            <person name="Zhu S."/>
            <person name="Lu R."/>
            <person name="Zhang X."/>
            <person name="Li P."/>
            <person name="Qiu J."/>
            <person name="Olsen K.M."/>
            <person name="Qiu Y."/>
        </authorList>
    </citation>
    <scope>NUCLEOTIDE SEQUENCE</scope>
    <source>
        <strain evidence="1">NBL</strain>
    </source>
</reference>
<dbReference type="Proteomes" id="UP001281410">
    <property type="component" value="Unassembled WGS sequence"/>
</dbReference>
<accession>A0AAE0AQP4</accession>
<dbReference type="PANTHER" id="PTHR31286">
    <property type="entry name" value="GLYCINE-RICH CELL WALL STRUCTURAL PROTEIN 1.8-LIKE"/>
    <property type="match status" value="1"/>
</dbReference>
<evidence type="ECO:0008006" key="3">
    <source>
        <dbReference type="Google" id="ProtNLM"/>
    </source>
</evidence>
<proteinExistence type="predicted"/>
<evidence type="ECO:0000313" key="1">
    <source>
        <dbReference type="EMBL" id="KAK3222000.1"/>
    </source>
</evidence>
<name>A0AAE0AQP4_9ROSI</name>
<dbReference type="EMBL" id="JANJYJ010000003">
    <property type="protein sequence ID" value="KAK3222000.1"/>
    <property type="molecule type" value="Genomic_DNA"/>
</dbReference>
<organism evidence="1 2">
    <name type="scientific">Dipteronia sinensis</name>
    <dbReference type="NCBI Taxonomy" id="43782"/>
    <lineage>
        <taxon>Eukaryota</taxon>
        <taxon>Viridiplantae</taxon>
        <taxon>Streptophyta</taxon>
        <taxon>Embryophyta</taxon>
        <taxon>Tracheophyta</taxon>
        <taxon>Spermatophyta</taxon>
        <taxon>Magnoliopsida</taxon>
        <taxon>eudicotyledons</taxon>
        <taxon>Gunneridae</taxon>
        <taxon>Pentapetalae</taxon>
        <taxon>rosids</taxon>
        <taxon>malvids</taxon>
        <taxon>Sapindales</taxon>
        <taxon>Sapindaceae</taxon>
        <taxon>Hippocastanoideae</taxon>
        <taxon>Acereae</taxon>
        <taxon>Dipteronia</taxon>
    </lineage>
</organism>
<sequence>MVDSSSSMASSPNHSSLPCLVSNKPRSSFSMVLPKESTIENTPISEISKFLSPSTSGVLLPIYSMKGQPLSLPHKVPSAGVISILKSSVPIKCNIESTKGVHLSSLLNNGGASPSSLNTAAISYSLVHPASSTMENPPFTISNGSFVGFPSLLEASVVNKSNNGSKGGGHNLNRSKLVSNKALSHGAGLNSQTEENTTGDEAICNGADDDSCSKVLEAGPWLFAGRMIILKKWHSRLVLTKESYSKVLVWVKFFNIPHEYWTEEGLSYVASAVGKLLYADSLTKTMKIISYSRICVEIDATSKLIDSFDLLMGEGDLNFAQASSLGTKVEEPSNNGGGQPTPLSICISKDVPIMGISGLPIQNLGSEVHTIVANSKEEGVDTSNMFLALIEEEEAYSNEDSPTIASPDISLLHSKIKNIDGIPIIGLSSTSEASSHKKNRNSKTSKSSKVYSSIAKMISMACWNIRGLNVAPKHLECNKRSNDDCISKKLDMVLVHNAWLAEEDFLKQKSRIQWLHAGDWNSSYFFKAINGRQNRNKILSIMREDGSLIQGDVPIKNEAIRHFQKILGCSVPSLNRAGTLQNIIHNHILNDQADFMSMSVTNEEIRDVCFSLHPNKAPGPYGFNTHFFKKTWDIVGGDIINAIQEFFQIGHLLKELNTTILALVPKFPNPSRMMDFRPISCCNTLYKIIAKIIANRIKIILPNIISPPQSPFVAGRRIETLAAFRVPSKKAVDGNCKGAKVAWLDICLPKDEGGLGIKDLISWNKALMIRHIWNLVHGSNNLWTNWIKTYHLKRRSIWEVKAPQTCSWNRRKLLKLHPIARPLIRHIIGNGFGTSLWFDNWHPDGPIRLKWSSRVIYDLGLPKKGQS</sequence>
<dbReference type="PANTHER" id="PTHR31286:SF99">
    <property type="entry name" value="DUF4283 DOMAIN-CONTAINING PROTEIN"/>
    <property type="match status" value="1"/>
</dbReference>
<dbReference type="AlphaFoldDB" id="A0AAE0AQP4"/>
<evidence type="ECO:0000313" key="2">
    <source>
        <dbReference type="Proteomes" id="UP001281410"/>
    </source>
</evidence>